<evidence type="ECO:0000256" key="3">
    <source>
        <dbReference type="ARBA" id="ARBA00022692"/>
    </source>
</evidence>
<keyword evidence="3 6" id="KW-0812">Transmembrane</keyword>
<evidence type="ECO:0000256" key="4">
    <source>
        <dbReference type="ARBA" id="ARBA00022989"/>
    </source>
</evidence>
<dbReference type="PANTHER" id="PTHR32322:SF2">
    <property type="entry name" value="EAMA DOMAIN-CONTAINING PROTEIN"/>
    <property type="match status" value="1"/>
</dbReference>
<feature type="transmembrane region" description="Helical" evidence="6">
    <location>
        <begin position="271"/>
        <end position="289"/>
    </location>
</feature>
<reference evidence="8 9" key="1">
    <citation type="submission" date="2018-11" db="EMBL/GenBank/DDBJ databases">
        <title>Mesobaculum littorinae gen. nov., sp. nov., isolated from Littorina scabra that represents a novel genus of the order Rhodobacteraceae.</title>
        <authorList>
            <person name="Li F."/>
        </authorList>
    </citation>
    <scope>NUCLEOTIDE SEQUENCE [LARGE SCALE GENOMIC DNA]</scope>
    <source>
        <strain evidence="8 9">M0103</strain>
    </source>
</reference>
<evidence type="ECO:0000256" key="5">
    <source>
        <dbReference type="ARBA" id="ARBA00023136"/>
    </source>
</evidence>
<dbReference type="Pfam" id="PF00892">
    <property type="entry name" value="EamA"/>
    <property type="match status" value="2"/>
</dbReference>
<feature type="transmembrane region" description="Helical" evidence="6">
    <location>
        <begin position="92"/>
        <end position="117"/>
    </location>
</feature>
<evidence type="ECO:0000256" key="6">
    <source>
        <dbReference type="SAM" id="Phobius"/>
    </source>
</evidence>
<feature type="transmembrane region" description="Helical" evidence="6">
    <location>
        <begin position="186"/>
        <end position="209"/>
    </location>
</feature>
<dbReference type="GO" id="GO:0016020">
    <property type="term" value="C:membrane"/>
    <property type="evidence" value="ECO:0007669"/>
    <property type="project" value="UniProtKB-SubCell"/>
</dbReference>
<organism evidence="8 9">
    <name type="scientific">Mesobaculum littorinae</name>
    <dbReference type="NCBI Taxonomy" id="2486419"/>
    <lineage>
        <taxon>Bacteria</taxon>
        <taxon>Pseudomonadati</taxon>
        <taxon>Pseudomonadota</taxon>
        <taxon>Alphaproteobacteria</taxon>
        <taxon>Rhodobacterales</taxon>
        <taxon>Roseobacteraceae</taxon>
        <taxon>Mesobaculum</taxon>
    </lineage>
</organism>
<feature type="domain" description="EamA" evidence="7">
    <location>
        <begin position="158"/>
        <end position="289"/>
    </location>
</feature>
<name>A0A438AKH3_9RHOB</name>
<comment type="similarity">
    <text evidence="2">Belongs to the EamA transporter family.</text>
</comment>
<evidence type="ECO:0000313" key="9">
    <source>
        <dbReference type="Proteomes" id="UP000285908"/>
    </source>
</evidence>
<feature type="transmembrane region" description="Helical" evidence="6">
    <location>
        <begin position="38"/>
        <end position="57"/>
    </location>
</feature>
<comment type="subcellular location">
    <subcellularLocation>
        <location evidence="1">Membrane</location>
        <topology evidence="1">Multi-pass membrane protein</topology>
    </subcellularLocation>
</comment>
<feature type="transmembrane region" description="Helical" evidence="6">
    <location>
        <begin position="69"/>
        <end position="86"/>
    </location>
</feature>
<evidence type="ECO:0000256" key="2">
    <source>
        <dbReference type="ARBA" id="ARBA00007362"/>
    </source>
</evidence>
<dbReference type="SUPFAM" id="SSF103481">
    <property type="entry name" value="Multidrug resistance efflux transporter EmrE"/>
    <property type="match status" value="2"/>
</dbReference>
<dbReference type="OrthoDB" id="8688375at2"/>
<sequence length="306" mass="31817">MGRGRAGLIAILVLIGAGWGLGQPLAKIAVSGGHRHVGIVFWHMCVTGAIMGAVMVARRRSLPLGRRHVALYLMVALLGTVLPNAASYQAAVYLPAGLVALLISLVPMFAFPIALAAGLDRFSWGRALGLGLGLCGVLLVTLPETSLPDPAMAGFVPLALIAPVFYALEGNAVAKWGLPELDAVQLLFGATLLGLPVAAGLALGTGTFIDPRPPWGLPELAVVASGAVHAVVYTGYLWLVGRAGSVFAAQVAYLVTASGLVWSMAILGERYSGWIGAALLAMFAGLFLVQPRPRSKLVPRPHDVKL</sequence>
<keyword evidence="5 6" id="KW-0472">Membrane</keyword>
<dbReference type="EMBL" id="RQXX01000002">
    <property type="protein sequence ID" value="RVV99106.1"/>
    <property type="molecule type" value="Genomic_DNA"/>
</dbReference>
<dbReference type="InterPro" id="IPR037185">
    <property type="entry name" value="EmrE-like"/>
</dbReference>
<feature type="transmembrane region" description="Helical" evidence="6">
    <location>
        <begin position="221"/>
        <end position="239"/>
    </location>
</feature>
<dbReference type="Proteomes" id="UP000285908">
    <property type="component" value="Unassembled WGS sequence"/>
</dbReference>
<feature type="transmembrane region" description="Helical" evidence="6">
    <location>
        <begin position="246"/>
        <end position="265"/>
    </location>
</feature>
<evidence type="ECO:0000256" key="1">
    <source>
        <dbReference type="ARBA" id="ARBA00004141"/>
    </source>
</evidence>
<dbReference type="AlphaFoldDB" id="A0A438AKH3"/>
<protein>
    <submittedName>
        <fullName evidence="8">DMT family transporter</fullName>
    </submittedName>
</protein>
<keyword evidence="4 6" id="KW-1133">Transmembrane helix</keyword>
<evidence type="ECO:0000259" key="7">
    <source>
        <dbReference type="Pfam" id="PF00892"/>
    </source>
</evidence>
<comment type="caution">
    <text evidence="8">The sequence shown here is derived from an EMBL/GenBank/DDBJ whole genome shotgun (WGS) entry which is preliminary data.</text>
</comment>
<feature type="domain" description="EamA" evidence="7">
    <location>
        <begin position="11"/>
        <end position="141"/>
    </location>
</feature>
<keyword evidence="9" id="KW-1185">Reference proteome</keyword>
<dbReference type="InterPro" id="IPR050638">
    <property type="entry name" value="AA-Vitamin_Transporters"/>
</dbReference>
<evidence type="ECO:0000313" key="8">
    <source>
        <dbReference type="EMBL" id="RVV99106.1"/>
    </source>
</evidence>
<proteinExistence type="inferred from homology"/>
<dbReference type="PANTHER" id="PTHR32322">
    <property type="entry name" value="INNER MEMBRANE TRANSPORTER"/>
    <property type="match status" value="1"/>
</dbReference>
<dbReference type="InterPro" id="IPR000620">
    <property type="entry name" value="EamA_dom"/>
</dbReference>
<gene>
    <name evidence="8" type="ORF">EKE94_08685</name>
</gene>
<feature type="transmembrane region" description="Helical" evidence="6">
    <location>
        <begin position="154"/>
        <end position="174"/>
    </location>
</feature>
<feature type="transmembrane region" description="Helical" evidence="6">
    <location>
        <begin position="124"/>
        <end position="142"/>
    </location>
</feature>
<accession>A0A438AKH3</accession>